<protein>
    <submittedName>
        <fullName evidence="2">Uncharacterized protein</fullName>
    </submittedName>
</protein>
<dbReference type="Proteomes" id="UP001347796">
    <property type="component" value="Unassembled WGS sequence"/>
</dbReference>
<evidence type="ECO:0000313" key="2">
    <source>
        <dbReference type="EMBL" id="KAK6195901.1"/>
    </source>
</evidence>
<organism evidence="2 3">
    <name type="scientific">Patella caerulea</name>
    <name type="common">Rayed Mediterranean limpet</name>
    <dbReference type="NCBI Taxonomy" id="87958"/>
    <lineage>
        <taxon>Eukaryota</taxon>
        <taxon>Metazoa</taxon>
        <taxon>Spiralia</taxon>
        <taxon>Lophotrochozoa</taxon>
        <taxon>Mollusca</taxon>
        <taxon>Gastropoda</taxon>
        <taxon>Patellogastropoda</taxon>
        <taxon>Patelloidea</taxon>
        <taxon>Patellidae</taxon>
        <taxon>Patella</taxon>
    </lineage>
</organism>
<proteinExistence type="predicted"/>
<dbReference type="EMBL" id="JAZGQO010000001">
    <property type="protein sequence ID" value="KAK6195901.1"/>
    <property type="molecule type" value="Genomic_DNA"/>
</dbReference>
<feature type="region of interest" description="Disordered" evidence="1">
    <location>
        <begin position="116"/>
        <end position="138"/>
    </location>
</feature>
<feature type="compositionally biased region" description="Basic and acidic residues" evidence="1">
    <location>
        <begin position="127"/>
        <end position="138"/>
    </location>
</feature>
<feature type="compositionally biased region" description="Basic residues" evidence="1">
    <location>
        <begin position="116"/>
        <end position="125"/>
    </location>
</feature>
<feature type="compositionally biased region" description="Polar residues" evidence="1">
    <location>
        <begin position="1"/>
        <end position="18"/>
    </location>
</feature>
<comment type="caution">
    <text evidence="2">The sequence shown here is derived from an EMBL/GenBank/DDBJ whole genome shotgun (WGS) entry which is preliminary data.</text>
</comment>
<name>A0AAN8K6S2_PATCE</name>
<sequence>MSMDVQTRQQTSQQTIKQNFERQRKSEKIDRPSEDSKTLSETKINMDSEWTMERVGQTLMKMGDNIEKNRNEITNAVKEIKEEISARFNVLDVKITEVHNKNVEIEKSVEFNCVKHRSVKNRGSKNKGPDQRRSANVK</sequence>
<accession>A0AAN8K6S2</accession>
<evidence type="ECO:0000256" key="1">
    <source>
        <dbReference type="SAM" id="MobiDB-lite"/>
    </source>
</evidence>
<feature type="region of interest" description="Disordered" evidence="1">
    <location>
        <begin position="1"/>
        <end position="42"/>
    </location>
</feature>
<feature type="compositionally biased region" description="Basic and acidic residues" evidence="1">
    <location>
        <begin position="19"/>
        <end position="42"/>
    </location>
</feature>
<reference evidence="2 3" key="1">
    <citation type="submission" date="2024-01" db="EMBL/GenBank/DDBJ databases">
        <title>The genome of the rayed Mediterranean limpet Patella caerulea (Linnaeus, 1758).</title>
        <authorList>
            <person name="Anh-Thu Weber A."/>
            <person name="Halstead-Nussloch G."/>
        </authorList>
    </citation>
    <scope>NUCLEOTIDE SEQUENCE [LARGE SCALE GENOMIC DNA]</scope>
    <source>
        <strain evidence="2">AATW-2023a</strain>
        <tissue evidence="2">Whole specimen</tissue>
    </source>
</reference>
<gene>
    <name evidence="2" type="ORF">SNE40_001232</name>
</gene>
<keyword evidence="3" id="KW-1185">Reference proteome</keyword>
<evidence type="ECO:0000313" key="3">
    <source>
        <dbReference type="Proteomes" id="UP001347796"/>
    </source>
</evidence>
<dbReference type="AlphaFoldDB" id="A0AAN8K6S2"/>